<sequence length="460" mass="52848">MQLESVLFKHVGMFRDLTIKFQPAERPITLILGEQATGKTTVLRNIYQALTWFSARYKDLRTAGVVIADQDIMLTRLQAKVQLQVRISSELNSSLPESSSAQQTDTQSCSWKLFKTFNSQGVGISQVETQQLDQMVSLYQKTSLQDPLFSLPLIAYYPAERFVQEVNLQSKNAPGTLQDISAYDLTALPYTTFARFFEWLREISDVENAHSAHIVRRLMGNDFSQQNQSEILQQLQQELINHPKQFSAPNLYALKKSLHTIFPELNDIYIQYIPKLQLMVRYRDQTIPFQQLSASLKTWIALVGDITRRLCLLNPHCFDPCLEGEGILLIDQIDHQLDQNISAEILERLHQAFPRLQIIASGNRDELLEHALEYQCLKLGNKGIYEINIEKSQQQLSQLYNELNRADDAGFSQNQNLLESETLISKVDQLFQQIKALDEQEKNNLLHLLKIDDTPQETSF</sequence>
<dbReference type="PANTHER" id="PTHR32182">
    <property type="entry name" value="DNA REPLICATION AND REPAIR PROTEIN RECF"/>
    <property type="match status" value="1"/>
</dbReference>
<dbReference type="GO" id="GO:0016887">
    <property type="term" value="F:ATP hydrolysis activity"/>
    <property type="evidence" value="ECO:0007669"/>
    <property type="project" value="InterPro"/>
</dbReference>
<dbReference type="SUPFAM" id="SSF52540">
    <property type="entry name" value="P-loop containing nucleoside triphosphate hydrolases"/>
    <property type="match status" value="1"/>
</dbReference>
<dbReference type="GO" id="GO:0000731">
    <property type="term" value="P:DNA synthesis involved in DNA repair"/>
    <property type="evidence" value="ECO:0007669"/>
    <property type="project" value="TreeGrafter"/>
</dbReference>
<keyword evidence="1" id="KW-0175">Coiled coil</keyword>
<evidence type="ECO:0000259" key="2">
    <source>
        <dbReference type="Pfam" id="PF13476"/>
    </source>
</evidence>
<dbReference type="AlphaFoldDB" id="V2W7Y2"/>
<evidence type="ECO:0000313" key="4">
    <source>
        <dbReference type="Proteomes" id="UP000017404"/>
    </source>
</evidence>
<dbReference type="Pfam" id="PF13476">
    <property type="entry name" value="AAA_23"/>
    <property type="match status" value="1"/>
</dbReference>
<dbReference type="InterPro" id="IPR038729">
    <property type="entry name" value="Rad50/SbcC_AAA"/>
</dbReference>
<dbReference type="OrthoDB" id="9815944at2"/>
<accession>V2W7Y2</accession>
<name>V2W7Y2_9GAMM</name>
<dbReference type="RefSeq" id="WP_018677439.1">
    <property type="nucleotide sequence ID" value="NZ_AYEV01000011.1"/>
</dbReference>
<evidence type="ECO:0000313" key="3">
    <source>
        <dbReference type="EMBL" id="ESK56129.1"/>
    </source>
</evidence>
<gene>
    <name evidence="3" type="ORF">F990_01342</name>
</gene>
<comment type="caution">
    <text evidence="3">The sequence shown here is derived from an EMBL/GenBank/DDBJ whole genome shotgun (WGS) entry which is preliminary data.</text>
</comment>
<dbReference type="GO" id="GO:0006302">
    <property type="term" value="P:double-strand break repair"/>
    <property type="evidence" value="ECO:0007669"/>
    <property type="project" value="InterPro"/>
</dbReference>
<organism evidence="3 4">
    <name type="scientific">Acinetobacter tjernbergiae DSM 14971 = CIP 107465</name>
    <dbReference type="NCBI Taxonomy" id="1120928"/>
    <lineage>
        <taxon>Bacteria</taxon>
        <taxon>Pseudomonadati</taxon>
        <taxon>Pseudomonadota</taxon>
        <taxon>Gammaproteobacteria</taxon>
        <taxon>Moraxellales</taxon>
        <taxon>Moraxellaceae</taxon>
        <taxon>Acinetobacter</taxon>
    </lineage>
</organism>
<evidence type="ECO:0000256" key="1">
    <source>
        <dbReference type="SAM" id="Coils"/>
    </source>
</evidence>
<dbReference type="PANTHER" id="PTHR32182:SF23">
    <property type="entry name" value="ATP BINDING PROTEIN"/>
    <property type="match status" value="1"/>
</dbReference>
<dbReference type="STRING" id="202955.GCA_000759995_02636"/>
<dbReference type="PATRIC" id="fig|1120928.5.peg.1370"/>
<feature type="domain" description="Rad50/SbcC-type AAA" evidence="2">
    <location>
        <begin position="9"/>
        <end position="239"/>
    </location>
</feature>
<feature type="coiled-coil region" evidence="1">
    <location>
        <begin position="389"/>
        <end position="440"/>
    </location>
</feature>
<protein>
    <recommendedName>
        <fullName evidence="2">Rad50/SbcC-type AAA domain-containing protein</fullName>
    </recommendedName>
</protein>
<dbReference type="EMBL" id="AYEV01000011">
    <property type="protein sequence ID" value="ESK56129.1"/>
    <property type="molecule type" value="Genomic_DNA"/>
</dbReference>
<proteinExistence type="predicted"/>
<reference evidence="3 4" key="1">
    <citation type="submission" date="2013-10" db="EMBL/GenBank/DDBJ databases">
        <title>The Genome Sequence of Acinetobacter tjernbergiae CIP107465.</title>
        <authorList>
            <consortium name="The Broad Institute Genomics Platform"/>
            <consortium name="The Broad Institute Genome Sequencing Center for Infectious Disease"/>
            <person name="Cerqueira G."/>
            <person name="Feldgarden M."/>
            <person name="Courvalin P."/>
            <person name="Grillot-Courvalin C."/>
            <person name="Clermont D."/>
            <person name="Rocha E."/>
            <person name="Yoon E.-J."/>
            <person name="Nemec A."/>
            <person name="Young S.K."/>
            <person name="Zeng Q."/>
            <person name="Gargeya S."/>
            <person name="Fitzgerald M."/>
            <person name="Abouelleil A."/>
            <person name="Alvarado L."/>
            <person name="Berlin A.M."/>
            <person name="Chapman S.B."/>
            <person name="Gainer-Dewar J."/>
            <person name="Goldberg J."/>
            <person name="Gnerre S."/>
            <person name="Griggs A."/>
            <person name="Gujja S."/>
            <person name="Hansen M."/>
            <person name="Howarth C."/>
            <person name="Imamovic A."/>
            <person name="Ireland A."/>
            <person name="Larimer J."/>
            <person name="McCowan C."/>
            <person name="Murphy C."/>
            <person name="Pearson M."/>
            <person name="Poon T.W."/>
            <person name="Priest M."/>
            <person name="Roberts A."/>
            <person name="Saif S."/>
            <person name="Shea T."/>
            <person name="Sykes S."/>
            <person name="Wortman J."/>
            <person name="Nusbaum C."/>
            <person name="Birren B."/>
        </authorList>
    </citation>
    <scope>NUCLEOTIDE SEQUENCE [LARGE SCALE GENOMIC DNA]</scope>
    <source>
        <strain evidence="3 4">CIP 107465</strain>
    </source>
</reference>
<dbReference type="Proteomes" id="UP000017404">
    <property type="component" value="Unassembled WGS sequence"/>
</dbReference>
<dbReference type="Gene3D" id="3.40.50.300">
    <property type="entry name" value="P-loop containing nucleotide triphosphate hydrolases"/>
    <property type="match status" value="2"/>
</dbReference>
<keyword evidence="4" id="KW-1185">Reference proteome</keyword>
<dbReference type="eggNOG" id="COG3950">
    <property type="taxonomic scope" value="Bacteria"/>
</dbReference>
<dbReference type="InterPro" id="IPR027417">
    <property type="entry name" value="P-loop_NTPase"/>
</dbReference>